<protein>
    <submittedName>
        <fullName evidence="1">Uncharacterized protein</fullName>
    </submittedName>
</protein>
<name>A0A0F9PDR2_9ZZZZ</name>
<accession>A0A0F9PDR2</accession>
<dbReference type="AlphaFoldDB" id="A0A0F9PDR2"/>
<sequence>MAEQGWDVSKPIDHTKISVLPEEIRGLRSSIKTVIQKEHVALGAANSGGQHLKGAARVYLSNSLPTTDPESNNLDTSATSDDGRIAIATGGGVSTGVTNTMKVYIATSAGISTGWKDVRAGYAGTAVRVSLDNDTFVKALTAGAPSTAIDLFKINSTGVLEISSAQASIVMTSTVPTVAGEVANKAYVDADRETALSSGGLTGAISGSTASFSKVITHPGGMIEIIGYEKEAGVQTIDISAASFTGIYTCQLTAYDTQAGADRAAYCKALTLTQITWEIGATDTELEGVFYHVIGY</sequence>
<comment type="caution">
    <text evidence="1">The sequence shown here is derived from an EMBL/GenBank/DDBJ whole genome shotgun (WGS) entry which is preliminary data.</text>
</comment>
<organism evidence="1">
    <name type="scientific">marine sediment metagenome</name>
    <dbReference type="NCBI Taxonomy" id="412755"/>
    <lineage>
        <taxon>unclassified sequences</taxon>
        <taxon>metagenomes</taxon>
        <taxon>ecological metagenomes</taxon>
    </lineage>
</organism>
<dbReference type="EMBL" id="LAZR01002577">
    <property type="protein sequence ID" value="KKN28259.1"/>
    <property type="molecule type" value="Genomic_DNA"/>
</dbReference>
<gene>
    <name evidence="1" type="ORF">LCGC14_0856140</name>
</gene>
<reference evidence="1" key="1">
    <citation type="journal article" date="2015" name="Nature">
        <title>Complex archaea that bridge the gap between prokaryotes and eukaryotes.</title>
        <authorList>
            <person name="Spang A."/>
            <person name="Saw J.H."/>
            <person name="Jorgensen S.L."/>
            <person name="Zaremba-Niedzwiedzka K."/>
            <person name="Martijn J."/>
            <person name="Lind A.E."/>
            <person name="van Eijk R."/>
            <person name="Schleper C."/>
            <person name="Guy L."/>
            <person name="Ettema T.J."/>
        </authorList>
    </citation>
    <scope>NUCLEOTIDE SEQUENCE</scope>
</reference>
<evidence type="ECO:0000313" key="1">
    <source>
        <dbReference type="EMBL" id="KKN28259.1"/>
    </source>
</evidence>
<proteinExistence type="predicted"/>